<dbReference type="SUPFAM" id="SSF55920">
    <property type="entry name" value="Creatinase/aminopeptidase"/>
    <property type="match status" value="1"/>
</dbReference>
<dbReference type="InterPro" id="IPR050659">
    <property type="entry name" value="Peptidase_M24B"/>
</dbReference>
<dbReference type="CDD" id="cd01092">
    <property type="entry name" value="APP-like"/>
    <property type="match status" value="1"/>
</dbReference>
<dbReference type="PANTHER" id="PTHR46112:SF10">
    <property type="entry name" value="DIPEPTIDASE YKVY-RELATED"/>
    <property type="match status" value="1"/>
</dbReference>
<evidence type="ECO:0000256" key="1">
    <source>
        <dbReference type="ARBA" id="ARBA00001936"/>
    </source>
</evidence>
<organism evidence="8 9">
    <name type="scientific">Geobacillus proteiniphilus</name>
    <dbReference type="NCBI Taxonomy" id="860353"/>
    <lineage>
        <taxon>Bacteria</taxon>
        <taxon>Bacillati</taxon>
        <taxon>Bacillota</taxon>
        <taxon>Bacilli</taxon>
        <taxon>Bacillales</taxon>
        <taxon>Anoxybacillaceae</taxon>
        <taxon>Geobacillus</taxon>
    </lineage>
</organism>
<dbReference type="AlphaFoldDB" id="A0A1Q5T417"/>
<dbReference type="Pfam" id="PF00557">
    <property type="entry name" value="Peptidase_M24"/>
    <property type="match status" value="1"/>
</dbReference>
<evidence type="ECO:0000313" key="8">
    <source>
        <dbReference type="EMBL" id="OKO94991.1"/>
    </source>
</evidence>
<dbReference type="InterPro" id="IPR000994">
    <property type="entry name" value="Pept_M24"/>
</dbReference>
<evidence type="ECO:0000256" key="2">
    <source>
        <dbReference type="ARBA" id="ARBA00008766"/>
    </source>
</evidence>
<dbReference type="PANTHER" id="PTHR46112">
    <property type="entry name" value="AMINOPEPTIDASE"/>
    <property type="match status" value="1"/>
</dbReference>
<evidence type="ECO:0000259" key="6">
    <source>
        <dbReference type="Pfam" id="PF00557"/>
    </source>
</evidence>
<evidence type="ECO:0000256" key="3">
    <source>
        <dbReference type="ARBA" id="ARBA00022723"/>
    </source>
</evidence>
<dbReference type="InterPro" id="IPR000587">
    <property type="entry name" value="Creatinase_N"/>
</dbReference>
<feature type="domain" description="Creatinase N-terminal" evidence="7">
    <location>
        <begin position="20"/>
        <end position="154"/>
    </location>
</feature>
<reference evidence="8 9" key="1">
    <citation type="submission" date="2016-11" db="EMBL/GenBank/DDBJ databases">
        <authorList>
            <person name="Kadnikov V."/>
            <person name="Nazina T."/>
        </authorList>
    </citation>
    <scope>NUCLEOTIDE SEQUENCE [LARGE SCALE GENOMIC DNA]</scope>
    <source>
        <strain evidence="8 9">1017</strain>
    </source>
</reference>
<comment type="similarity">
    <text evidence="2">Belongs to the peptidase M24B family.</text>
</comment>
<dbReference type="Gene3D" id="3.90.230.10">
    <property type="entry name" value="Creatinase/methionine aminopeptidase superfamily"/>
    <property type="match status" value="1"/>
</dbReference>
<dbReference type="FunFam" id="3.90.230.10:FF:000014">
    <property type="entry name" value="Aminopeptidase P family protein"/>
    <property type="match status" value="1"/>
</dbReference>
<sequence length="380" mass="42219">MVRSKWTITKKGRKGTMNKRLQAFSSWLQQQHSSFAFITSSANVFYLSGFWCDPHERLLALLVFPDGEPALVCPQMEIPRARRSGFGYTVIGYDDSTDPWEEIRRHLEARGIKAVSIAVEKHDLSFARFERLSALFPNAKWHDAEEKLRQLRLIKDEQEMKVLRQAAELADKAVEIGVSAIRPGVTELELVAIIEYELKKLGVEGMSFPTTVLTGAKSADPHGVPGTAAVAPGDFVLFDLGVIVDGYCSDITRTVVCQTASDEQRRIYETVRRAQQAAIDACRPQTAMGEIDRAARNVIDQAGYGEYFTHRVGHGLGIEIHEYPSLHHANNEPLVPGMVFTIEPGIYVPSIGGVRIEDDVAITDHGVDVLTSFSKELIIV</sequence>
<evidence type="ECO:0000256" key="5">
    <source>
        <dbReference type="ARBA" id="ARBA00023211"/>
    </source>
</evidence>
<name>A0A1Q5T417_9BACL</name>
<protein>
    <submittedName>
        <fullName evidence="8">Proline dipeptidase</fullName>
    </submittedName>
</protein>
<comment type="cofactor">
    <cofactor evidence="1">
        <name>Mn(2+)</name>
        <dbReference type="ChEBI" id="CHEBI:29035"/>
    </cofactor>
</comment>
<evidence type="ECO:0000259" key="7">
    <source>
        <dbReference type="Pfam" id="PF01321"/>
    </source>
</evidence>
<evidence type="ECO:0000313" key="9">
    <source>
        <dbReference type="Proteomes" id="UP000186030"/>
    </source>
</evidence>
<dbReference type="InterPro" id="IPR036005">
    <property type="entry name" value="Creatinase/aminopeptidase-like"/>
</dbReference>
<feature type="domain" description="Peptidase M24" evidence="6">
    <location>
        <begin position="163"/>
        <end position="364"/>
    </location>
</feature>
<dbReference type="GO" id="GO:0046872">
    <property type="term" value="F:metal ion binding"/>
    <property type="evidence" value="ECO:0007669"/>
    <property type="project" value="UniProtKB-KW"/>
</dbReference>
<dbReference type="SUPFAM" id="SSF53092">
    <property type="entry name" value="Creatinase/prolidase N-terminal domain"/>
    <property type="match status" value="1"/>
</dbReference>
<dbReference type="EMBL" id="MQMG01000011">
    <property type="protein sequence ID" value="OKO94991.1"/>
    <property type="molecule type" value="Genomic_DNA"/>
</dbReference>
<dbReference type="Proteomes" id="UP000186030">
    <property type="component" value="Unassembled WGS sequence"/>
</dbReference>
<dbReference type="PRINTS" id="PR00599">
    <property type="entry name" value="MAPEPTIDASE"/>
</dbReference>
<dbReference type="PROSITE" id="PS00491">
    <property type="entry name" value="PROLINE_PEPTIDASE"/>
    <property type="match status" value="1"/>
</dbReference>
<gene>
    <name evidence="8" type="ORF">BRO54_1196</name>
</gene>
<keyword evidence="4" id="KW-0378">Hydrolase</keyword>
<dbReference type="InterPro" id="IPR001714">
    <property type="entry name" value="Pept_M24_MAP"/>
</dbReference>
<proteinExistence type="inferred from homology"/>
<keyword evidence="3" id="KW-0479">Metal-binding</keyword>
<reference evidence="9" key="2">
    <citation type="submission" date="2017-01" db="EMBL/GenBank/DDBJ databases">
        <title>Genome sequencing and annotation of Geobacillus sp. 1017, a Hydrocarbon-Oxidizing Thermophilic Bacterium Isolated from a Heavy Oil Reservoir (China).</title>
        <authorList>
            <person name="Kadnikov V.V."/>
            <person name="Mardanov A.V."/>
            <person name="Poltaraus A.B."/>
            <person name="Sokolova D.S."/>
            <person name="Semenova E.M."/>
            <person name="Ravin N.V."/>
            <person name="Tourova T.P."/>
            <person name="Nazina T.N."/>
        </authorList>
    </citation>
    <scope>NUCLEOTIDE SEQUENCE [LARGE SCALE GENOMIC DNA]</scope>
    <source>
        <strain evidence="9">1017</strain>
    </source>
</reference>
<accession>A0A1Q5T417</accession>
<comment type="caution">
    <text evidence="8">The sequence shown here is derived from an EMBL/GenBank/DDBJ whole genome shotgun (WGS) entry which is preliminary data.</text>
</comment>
<dbReference type="GO" id="GO:0004177">
    <property type="term" value="F:aminopeptidase activity"/>
    <property type="evidence" value="ECO:0007669"/>
    <property type="project" value="UniProtKB-ARBA"/>
</dbReference>
<dbReference type="Pfam" id="PF01321">
    <property type="entry name" value="Creatinase_N"/>
    <property type="match status" value="1"/>
</dbReference>
<keyword evidence="5" id="KW-0464">Manganese</keyword>
<dbReference type="Gene3D" id="3.40.350.10">
    <property type="entry name" value="Creatinase/prolidase N-terminal domain"/>
    <property type="match status" value="1"/>
</dbReference>
<evidence type="ECO:0000256" key="4">
    <source>
        <dbReference type="ARBA" id="ARBA00022801"/>
    </source>
</evidence>
<dbReference type="GO" id="GO:0008235">
    <property type="term" value="F:metalloexopeptidase activity"/>
    <property type="evidence" value="ECO:0007669"/>
    <property type="project" value="UniProtKB-ARBA"/>
</dbReference>
<dbReference type="InterPro" id="IPR029149">
    <property type="entry name" value="Creatin/AminoP/Spt16_N"/>
</dbReference>
<dbReference type="InterPro" id="IPR001131">
    <property type="entry name" value="Peptidase_M24B_aminopep-P_CS"/>
</dbReference>